<evidence type="ECO:0008006" key="2">
    <source>
        <dbReference type="Google" id="ProtNLM"/>
    </source>
</evidence>
<dbReference type="EMBL" id="CP159925">
    <property type="protein sequence ID" value="XCO73628.1"/>
    <property type="molecule type" value="Genomic_DNA"/>
</dbReference>
<gene>
    <name evidence="1" type="ORF">ABU614_14655</name>
</gene>
<protein>
    <recommendedName>
        <fullName evidence="2">Transcriptional regulator</fullName>
    </recommendedName>
</protein>
<sequence>MNTHDYVELKSEILDGMRSYMDDLRADGADPGYAEPEIEACEAIVDRFLDAARDAAGDPPRVRVALKTAVLALNALNARCGYALIETEQREGLCDLLLGAAAEAGLGSGEEDLTETWREW</sequence>
<organism evidence="1">
    <name type="scientific">Lysobacter firmicutimachus</name>
    <dbReference type="NCBI Taxonomy" id="1792846"/>
    <lineage>
        <taxon>Bacteria</taxon>
        <taxon>Pseudomonadati</taxon>
        <taxon>Pseudomonadota</taxon>
        <taxon>Gammaproteobacteria</taxon>
        <taxon>Lysobacterales</taxon>
        <taxon>Lysobacteraceae</taxon>
        <taxon>Lysobacter</taxon>
    </lineage>
</organism>
<evidence type="ECO:0000313" key="1">
    <source>
        <dbReference type="EMBL" id="XCO73628.1"/>
    </source>
</evidence>
<proteinExistence type="predicted"/>
<accession>A0AAU8MPS7</accession>
<reference evidence="1" key="1">
    <citation type="submission" date="2024-06" db="EMBL/GenBank/DDBJ databases">
        <authorList>
            <person name="Li S."/>
        </authorList>
    </citation>
    <scope>NUCLEOTIDE SEQUENCE</scope>
    <source>
        <strain evidence="1">SR10</strain>
    </source>
</reference>
<dbReference type="AlphaFoldDB" id="A0AAU8MPS7"/>
<name>A0AAU8MPS7_9GAMM</name>
<dbReference type="RefSeq" id="WP_363796528.1">
    <property type="nucleotide sequence ID" value="NZ_CP159925.1"/>
</dbReference>